<accession>A0A1U7J7S1</accession>
<dbReference type="InterPro" id="IPR015943">
    <property type="entry name" value="WD40/YVTN_repeat-like_dom_sf"/>
</dbReference>
<dbReference type="InterPro" id="IPR002182">
    <property type="entry name" value="NB-ARC"/>
</dbReference>
<dbReference type="PANTHER" id="PTHR22848">
    <property type="entry name" value="WD40 REPEAT PROTEIN"/>
    <property type="match status" value="1"/>
</dbReference>
<keyword evidence="2" id="KW-0677">Repeat</keyword>
<dbReference type="PROSITE" id="PS50943">
    <property type="entry name" value="HTH_CROC1"/>
    <property type="match status" value="1"/>
</dbReference>
<feature type="repeat" description="WD" evidence="4">
    <location>
        <begin position="800"/>
        <end position="833"/>
    </location>
</feature>
<dbReference type="PRINTS" id="PR00364">
    <property type="entry name" value="DISEASERSIST"/>
</dbReference>
<feature type="repeat" description="WD" evidence="4">
    <location>
        <begin position="1010"/>
        <end position="1044"/>
    </location>
</feature>
<dbReference type="InterPro" id="IPR027417">
    <property type="entry name" value="P-loop_NTPase"/>
</dbReference>
<dbReference type="InterPro" id="IPR045184">
    <property type="entry name" value="SMU1"/>
</dbReference>
<dbReference type="EMBL" id="MRCG01000004">
    <property type="protein sequence ID" value="OKH49215.1"/>
    <property type="molecule type" value="Genomic_DNA"/>
</dbReference>
<dbReference type="Gene3D" id="3.40.50.300">
    <property type="entry name" value="P-loop containing nucleotide triphosphate hydrolases"/>
    <property type="match status" value="1"/>
</dbReference>
<protein>
    <recommendedName>
        <fullName evidence="3">WD40 repeat-containing protein SMU1</fullName>
    </recommendedName>
</protein>
<dbReference type="SUPFAM" id="SSF52540">
    <property type="entry name" value="P-loop containing nucleoside triphosphate hydrolases"/>
    <property type="match status" value="1"/>
</dbReference>
<evidence type="ECO:0000313" key="6">
    <source>
        <dbReference type="EMBL" id="OKH49215.1"/>
    </source>
</evidence>
<dbReference type="SUPFAM" id="SSF50978">
    <property type="entry name" value="WD40 repeat-like"/>
    <property type="match status" value="2"/>
</dbReference>
<sequence length="1136" mass="126059">MVGLSRETVRDFLNGKSISVSNFQLLCERLNLDWQEVSEQTDSAFNSFVDLNNFSDSPIFIGRLEELRILKDWVANPRCRLIAITGIGGIGKTALSLKLAYDLRNEYEFIAWQSLLNSPTPSEILADLLKIFSGHNEAYSSVEIGSQISHLIRHLRDHKCLIVLDNIEGIFQPKSHTREYREDCEKYGDIFKQIAESNHQSCLVLNGRDKPAQVEFLEDENGPVRSLSLTGFSQDDGRAFVTSIKKITGSSDDWDRLVSLYGGNPLALKIAASYIKRQHENDIHAFLSVNENLFRDMKTFLDDSFRSLSELEVDVVYWLSINREPVSLNGLLQDVIFQGPERKISRVLDSLLQKDIIEKRSSCFILQPLLMEYTTERFIDEISEEIKRRTIRRFSTHALQKAQSKNFISRIQRRLIVEPLSQSLSLYFESIGSTLKDELRNLVALLRSNSFLSSGYAGANILSLLAAVNSDLREFDFSHLSLRQADLQSVKLPHTNFTGSSFDRCLFTQKISSVFAVTTSPDGKLAAAGDTSGDIHLWEVESGKHLQTLRGHTNWVMSVAFHPDGNLLASGGLDNTVRIWDVNSSTCLHVLEGHSGRVWSVKFSPSKKVLASGSDDKTIRIWEPFSANCLGILDSHKDWVTSIDFSPDGRQLASCSNNSIMLWDMSTQKCINTIDDNGGRIWSVCFSPDGSRLASGSDNHAIRIWSVVDRRSLSTLTGHRNRVRSVEFNLDGSSLASGSDDGEVRVWDTSTGKCLSILEGHSNWVWSVKYGSDGKTLISGSEDQSIKVWDTSDGCCLQTLQGYTHRIRAVSCSPDGAFLVSGGVPSELHIWNLANRSPCNILSGHSGFILGVAYSPDGKLVASSSDDQTVRVWDASSGECMRVLQGHNGWIRAISFGLEENTLVSCSDDKTVKLWDLTTGSCLRTMHGHTNWVTSAHFNPVTRLLATGSYDKTIRIWDTTTGECSQTLQGHGGRIMSVSFNSDGSLLASCGDDQTIRIWDPNTGVLLNSISAHSDVVRCVSFSPSNQFLVSGSADREIKVWSVDDWSCSARLLGHTNIVRSVVFSPDSKTIISGSEDETIRLWELSTAEQIGLLKVDRPYEGMNISMVSGISEPQIDILLSLGAVNHQPQMVATDV</sequence>
<dbReference type="Pfam" id="PF00805">
    <property type="entry name" value="Pentapeptide"/>
    <property type="match status" value="1"/>
</dbReference>
<feature type="repeat" description="WD" evidence="4">
    <location>
        <begin position="674"/>
        <end position="715"/>
    </location>
</feature>
<dbReference type="InterPro" id="IPR020472">
    <property type="entry name" value="WD40_PAC1"/>
</dbReference>
<name>A0A1U7J7S1_9CYAN</name>
<dbReference type="Pfam" id="PF25173">
    <property type="entry name" value="Beta-prop_WDR3_1st"/>
    <property type="match status" value="1"/>
</dbReference>
<dbReference type="Proteomes" id="UP000185557">
    <property type="component" value="Unassembled WGS sequence"/>
</dbReference>
<dbReference type="PROSITE" id="PS50294">
    <property type="entry name" value="WD_REPEATS_REGION"/>
    <property type="match status" value="13"/>
</dbReference>
<feature type="domain" description="HTH cro/C1-type" evidence="5">
    <location>
        <begin position="1"/>
        <end position="37"/>
    </location>
</feature>
<feature type="repeat" description="WD" evidence="4">
    <location>
        <begin position="591"/>
        <end position="623"/>
    </location>
</feature>
<dbReference type="InterPro" id="IPR019775">
    <property type="entry name" value="WD40_repeat_CS"/>
</dbReference>
<proteinExistence type="predicted"/>
<dbReference type="Pfam" id="PF00931">
    <property type="entry name" value="NB-ARC"/>
    <property type="match status" value="1"/>
</dbReference>
<dbReference type="GO" id="GO:0043531">
    <property type="term" value="F:ADP binding"/>
    <property type="evidence" value="ECO:0007669"/>
    <property type="project" value="InterPro"/>
</dbReference>
<feature type="repeat" description="WD" evidence="4">
    <location>
        <begin position="507"/>
        <end position="548"/>
    </location>
</feature>
<comment type="caution">
    <text evidence="6">The sequence shown here is derived from an EMBL/GenBank/DDBJ whole genome shotgun (WGS) entry which is preliminary data.</text>
</comment>
<gene>
    <name evidence="6" type="ORF">NIES30_08105</name>
</gene>
<keyword evidence="7" id="KW-1185">Reference proteome</keyword>
<dbReference type="CDD" id="cd00200">
    <property type="entry name" value="WD40"/>
    <property type="match status" value="2"/>
</dbReference>
<feature type="repeat" description="WD" evidence="4">
    <location>
        <begin position="842"/>
        <end position="883"/>
    </location>
</feature>
<dbReference type="PRINTS" id="PR00320">
    <property type="entry name" value="GPROTEINBRPT"/>
</dbReference>
<feature type="repeat" description="WD" evidence="4">
    <location>
        <begin position="633"/>
        <end position="673"/>
    </location>
</feature>
<dbReference type="PROSITE" id="PS00678">
    <property type="entry name" value="WD_REPEATS_1"/>
    <property type="match status" value="7"/>
</dbReference>
<reference evidence="6 7" key="1">
    <citation type="submission" date="2016-11" db="EMBL/GenBank/DDBJ databases">
        <title>Draft Genome Sequences of Nine Cyanobacterial Strains from Diverse Habitats.</title>
        <authorList>
            <person name="Zhu T."/>
            <person name="Hou S."/>
            <person name="Lu X."/>
            <person name="Hess W.R."/>
        </authorList>
    </citation>
    <scope>NUCLEOTIDE SEQUENCE [LARGE SCALE GENOMIC DNA]</scope>
    <source>
        <strain evidence="6 7">NIES-30</strain>
    </source>
</reference>
<dbReference type="STRING" id="549789.NIES30_08105"/>
<dbReference type="InterPro" id="IPR001680">
    <property type="entry name" value="WD40_rpt"/>
</dbReference>
<dbReference type="InterPro" id="IPR001646">
    <property type="entry name" value="5peptide_repeat"/>
</dbReference>
<feature type="repeat" description="WD" evidence="4">
    <location>
        <begin position="1052"/>
        <end position="1093"/>
    </location>
</feature>
<feature type="repeat" description="WD" evidence="4">
    <location>
        <begin position="968"/>
        <end position="1009"/>
    </location>
</feature>
<dbReference type="AlphaFoldDB" id="A0A1U7J7S1"/>
<feature type="repeat" description="WD" evidence="4">
    <location>
        <begin position="716"/>
        <end position="757"/>
    </location>
</feature>
<feature type="repeat" description="WD" evidence="4">
    <location>
        <begin position="926"/>
        <end position="967"/>
    </location>
</feature>
<dbReference type="InterPro" id="IPR036322">
    <property type="entry name" value="WD40_repeat_dom_sf"/>
</dbReference>
<keyword evidence="1 4" id="KW-0853">WD repeat</keyword>
<evidence type="ECO:0000256" key="4">
    <source>
        <dbReference type="PROSITE-ProRule" id="PRU00221"/>
    </source>
</evidence>
<organism evidence="6 7">
    <name type="scientific">Phormidium tenue NIES-30</name>
    <dbReference type="NCBI Taxonomy" id="549789"/>
    <lineage>
        <taxon>Bacteria</taxon>
        <taxon>Bacillati</taxon>
        <taxon>Cyanobacteriota</taxon>
        <taxon>Cyanophyceae</taxon>
        <taxon>Oscillatoriophycideae</taxon>
        <taxon>Oscillatoriales</taxon>
        <taxon>Oscillatoriaceae</taxon>
        <taxon>Phormidium</taxon>
    </lineage>
</organism>
<dbReference type="PROSITE" id="PS50082">
    <property type="entry name" value="WD_REPEATS_2"/>
    <property type="match status" value="14"/>
</dbReference>
<feature type="repeat" description="WD" evidence="4">
    <location>
        <begin position="758"/>
        <end position="799"/>
    </location>
</feature>
<evidence type="ECO:0000256" key="2">
    <source>
        <dbReference type="ARBA" id="ARBA00022737"/>
    </source>
</evidence>
<dbReference type="Pfam" id="PF00400">
    <property type="entry name" value="WD40"/>
    <property type="match status" value="9"/>
</dbReference>
<feature type="repeat" description="WD" evidence="4">
    <location>
        <begin position="884"/>
        <end position="925"/>
    </location>
</feature>
<dbReference type="InterPro" id="IPR001387">
    <property type="entry name" value="Cro/C1-type_HTH"/>
</dbReference>
<dbReference type="GO" id="GO:0000398">
    <property type="term" value="P:mRNA splicing, via spliceosome"/>
    <property type="evidence" value="ECO:0007669"/>
    <property type="project" value="InterPro"/>
</dbReference>
<dbReference type="Gene3D" id="2.130.10.10">
    <property type="entry name" value="YVTN repeat-like/Quinoprotein amine dehydrogenase"/>
    <property type="match status" value="6"/>
</dbReference>
<evidence type="ECO:0000256" key="1">
    <source>
        <dbReference type="ARBA" id="ARBA00022574"/>
    </source>
</evidence>
<evidence type="ECO:0000256" key="3">
    <source>
        <dbReference type="ARBA" id="ARBA00026184"/>
    </source>
</evidence>
<feature type="repeat" description="WD" evidence="4">
    <location>
        <begin position="549"/>
        <end position="590"/>
    </location>
</feature>
<dbReference type="SUPFAM" id="SSF141571">
    <property type="entry name" value="Pentapeptide repeat-like"/>
    <property type="match status" value="1"/>
</dbReference>
<evidence type="ECO:0000259" key="5">
    <source>
        <dbReference type="PROSITE" id="PS50943"/>
    </source>
</evidence>
<dbReference type="SMART" id="SM00320">
    <property type="entry name" value="WD40"/>
    <property type="match status" value="14"/>
</dbReference>
<evidence type="ECO:0000313" key="7">
    <source>
        <dbReference type="Proteomes" id="UP000185557"/>
    </source>
</evidence>